<name>A0ABQ5AH03_9ASTR</name>
<reference evidence="1" key="2">
    <citation type="submission" date="2022-01" db="EMBL/GenBank/DDBJ databases">
        <authorList>
            <person name="Yamashiro T."/>
            <person name="Shiraishi A."/>
            <person name="Satake H."/>
            <person name="Nakayama K."/>
        </authorList>
    </citation>
    <scope>NUCLEOTIDE SEQUENCE</scope>
</reference>
<comment type="caution">
    <text evidence="1">The sequence shown here is derived from an EMBL/GenBank/DDBJ whole genome shotgun (WGS) entry which is preliminary data.</text>
</comment>
<evidence type="ECO:0000313" key="2">
    <source>
        <dbReference type="Proteomes" id="UP001151760"/>
    </source>
</evidence>
<dbReference type="Proteomes" id="UP001151760">
    <property type="component" value="Unassembled WGS sequence"/>
</dbReference>
<organism evidence="1 2">
    <name type="scientific">Tanacetum coccineum</name>
    <dbReference type="NCBI Taxonomy" id="301880"/>
    <lineage>
        <taxon>Eukaryota</taxon>
        <taxon>Viridiplantae</taxon>
        <taxon>Streptophyta</taxon>
        <taxon>Embryophyta</taxon>
        <taxon>Tracheophyta</taxon>
        <taxon>Spermatophyta</taxon>
        <taxon>Magnoliopsida</taxon>
        <taxon>eudicotyledons</taxon>
        <taxon>Gunneridae</taxon>
        <taxon>Pentapetalae</taxon>
        <taxon>asterids</taxon>
        <taxon>campanulids</taxon>
        <taxon>Asterales</taxon>
        <taxon>Asteraceae</taxon>
        <taxon>Asteroideae</taxon>
        <taxon>Anthemideae</taxon>
        <taxon>Anthemidinae</taxon>
        <taxon>Tanacetum</taxon>
    </lineage>
</organism>
<evidence type="ECO:0000313" key="1">
    <source>
        <dbReference type="EMBL" id="GJT01956.1"/>
    </source>
</evidence>
<sequence>MVITLGLHLEKNNMQSRCTDLLMSLEVSCSQSVRRSLACISADAVMFYPVSSSEDRLESGDGVIFDEKKLGSRKAHLLEDKQIPSVGVFDEVFLIWKAFGRITRDLGLLEKKRDKDTGPHPTLIKNFSTVAEDGVTDTTWCRHYKDQDVVT</sequence>
<accession>A0ABQ5AH03</accession>
<dbReference type="EMBL" id="BQNB010012310">
    <property type="protein sequence ID" value="GJT01956.1"/>
    <property type="molecule type" value="Genomic_DNA"/>
</dbReference>
<keyword evidence="2" id="KW-1185">Reference proteome</keyword>
<reference evidence="1" key="1">
    <citation type="journal article" date="2022" name="Int. J. Mol. Sci.">
        <title>Draft Genome of Tanacetum Coccineum: Genomic Comparison of Closely Related Tanacetum-Family Plants.</title>
        <authorList>
            <person name="Yamashiro T."/>
            <person name="Shiraishi A."/>
            <person name="Nakayama K."/>
            <person name="Satake H."/>
        </authorList>
    </citation>
    <scope>NUCLEOTIDE SEQUENCE</scope>
</reference>
<gene>
    <name evidence="1" type="ORF">Tco_0823125</name>
</gene>
<proteinExistence type="predicted"/>
<protein>
    <submittedName>
        <fullName evidence="1">Uncharacterized protein</fullName>
    </submittedName>
</protein>